<dbReference type="InterPro" id="IPR051535">
    <property type="entry name" value="Siderophore_ABC-ATPase"/>
</dbReference>
<dbReference type="FunFam" id="3.40.50.300:FF:000134">
    <property type="entry name" value="Iron-enterobactin ABC transporter ATP-binding protein"/>
    <property type="match status" value="1"/>
</dbReference>
<evidence type="ECO:0000256" key="6">
    <source>
        <dbReference type="ARBA" id="ARBA00022840"/>
    </source>
</evidence>
<keyword evidence="4" id="KW-0410">Iron transport</keyword>
<keyword evidence="3" id="KW-1003">Cell membrane</keyword>
<dbReference type="GO" id="GO:0006826">
    <property type="term" value="P:iron ion transport"/>
    <property type="evidence" value="ECO:0007669"/>
    <property type="project" value="UniProtKB-KW"/>
</dbReference>
<evidence type="ECO:0000256" key="4">
    <source>
        <dbReference type="ARBA" id="ARBA00022496"/>
    </source>
</evidence>
<dbReference type="GO" id="GO:0016887">
    <property type="term" value="F:ATP hydrolysis activity"/>
    <property type="evidence" value="ECO:0007669"/>
    <property type="project" value="InterPro"/>
</dbReference>
<evidence type="ECO:0000313" key="12">
    <source>
        <dbReference type="Proteomes" id="UP000245283"/>
    </source>
</evidence>
<name>A0A2V1KAG2_9ACTO</name>
<dbReference type="RefSeq" id="WP_109093447.1">
    <property type="nucleotide sequence ID" value="NZ_QETB01000003.1"/>
</dbReference>
<comment type="subcellular location">
    <subcellularLocation>
        <location evidence="1">Cell membrane</location>
        <topology evidence="1">Peripheral membrane protein</topology>
    </subcellularLocation>
</comment>
<evidence type="ECO:0000256" key="5">
    <source>
        <dbReference type="ARBA" id="ARBA00022741"/>
    </source>
</evidence>
<evidence type="ECO:0000256" key="3">
    <source>
        <dbReference type="ARBA" id="ARBA00022475"/>
    </source>
</evidence>
<evidence type="ECO:0000259" key="10">
    <source>
        <dbReference type="PROSITE" id="PS50893"/>
    </source>
</evidence>
<dbReference type="Pfam" id="PF00005">
    <property type="entry name" value="ABC_tran"/>
    <property type="match status" value="1"/>
</dbReference>
<keyword evidence="7" id="KW-0408">Iron</keyword>
<evidence type="ECO:0000256" key="1">
    <source>
        <dbReference type="ARBA" id="ARBA00004202"/>
    </source>
</evidence>
<dbReference type="InterPro" id="IPR003593">
    <property type="entry name" value="AAA+_ATPase"/>
</dbReference>
<proteinExistence type="predicted"/>
<accession>A0A2V1KAG2</accession>
<dbReference type="Proteomes" id="UP000245283">
    <property type="component" value="Unassembled WGS sequence"/>
</dbReference>
<organism evidence="11 12">
    <name type="scientific">Ancrocorticia populi</name>
    <dbReference type="NCBI Taxonomy" id="2175228"/>
    <lineage>
        <taxon>Bacteria</taxon>
        <taxon>Bacillati</taxon>
        <taxon>Actinomycetota</taxon>
        <taxon>Actinomycetes</taxon>
        <taxon>Actinomycetales</taxon>
        <taxon>Actinomycetaceae</taxon>
        <taxon>Ancrocorticia</taxon>
    </lineage>
</organism>
<keyword evidence="9" id="KW-0472">Membrane</keyword>
<dbReference type="GO" id="GO:0005886">
    <property type="term" value="C:plasma membrane"/>
    <property type="evidence" value="ECO:0007669"/>
    <property type="project" value="UniProtKB-SubCell"/>
</dbReference>
<dbReference type="PANTHER" id="PTHR42771:SF2">
    <property type="entry name" value="IRON(3+)-HYDROXAMATE IMPORT ATP-BINDING PROTEIN FHUC"/>
    <property type="match status" value="1"/>
</dbReference>
<dbReference type="EMBL" id="QETB01000003">
    <property type="protein sequence ID" value="PWF26375.1"/>
    <property type="molecule type" value="Genomic_DNA"/>
</dbReference>
<protein>
    <submittedName>
        <fullName evidence="11">ABC transporter ATP-binding protein</fullName>
    </submittedName>
</protein>
<dbReference type="InterPro" id="IPR017871">
    <property type="entry name" value="ABC_transporter-like_CS"/>
</dbReference>
<evidence type="ECO:0000256" key="9">
    <source>
        <dbReference type="ARBA" id="ARBA00023136"/>
    </source>
</evidence>
<evidence type="ECO:0000313" key="11">
    <source>
        <dbReference type="EMBL" id="PWF26375.1"/>
    </source>
</evidence>
<dbReference type="GO" id="GO:0005524">
    <property type="term" value="F:ATP binding"/>
    <property type="evidence" value="ECO:0007669"/>
    <property type="project" value="UniProtKB-KW"/>
</dbReference>
<feature type="domain" description="ABC transporter" evidence="10">
    <location>
        <begin position="2"/>
        <end position="234"/>
    </location>
</feature>
<reference evidence="12" key="1">
    <citation type="submission" date="2018-05" db="EMBL/GenBank/DDBJ databases">
        <authorList>
            <person name="Li Y."/>
        </authorList>
    </citation>
    <scope>NUCLEOTIDE SEQUENCE [LARGE SCALE GENOMIC DNA]</scope>
    <source>
        <strain evidence="12">sk1b4</strain>
    </source>
</reference>
<dbReference type="Gene3D" id="3.40.50.300">
    <property type="entry name" value="P-loop containing nucleotide triphosphate hydrolases"/>
    <property type="match status" value="1"/>
</dbReference>
<dbReference type="CDD" id="cd03214">
    <property type="entry name" value="ABC_Iron-Siderophores_B12_Hemin"/>
    <property type="match status" value="1"/>
</dbReference>
<keyword evidence="2" id="KW-0813">Transport</keyword>
<dbReference type="SUPFAM" id="SSF52540">
    <property type="entry name" value="P-loop containing nucleoside triphosphate hydrolases"/>
    <property type="match status" value="1"/>
</dbReference>
<dbReference type="AlphaFoldDB" id="A0A2V1KAG2"/>
<keyword evidence="8" id="KW-0406">Ion transport</keyword>
<keyword evidence="5" id="KW-0547">Nucleotide-binding</keyword>
<dbReference type="PROSITE" id="PS50893">
    <property type="entry name" value="ABC_TRANSPORTER_2"/>
    <property type="match status" value="1"/>
</dbReference>
<sequence>MLQARDIRLTLGRREILHGVSADFETGRIHAILGPNGCGKTTLIRALTGASKPDSGEVKLDGMPVVRMRPRDIARKIAVLWQASPAPEGITVARLVSYGRYSYATWRGMNLAPVDDALEKAGVAHLADRRVSTLSGGERQRVWLATALAQEPEILILDEPTTYLDIAHQSDILDLVRTLNAQGGLTVIMVLHDLTQAARYAHKCLVMREGLIQRVGPPDQALSRQAIAEDFSVDAWITRDPSTGAPVIAPRGRA</sequence>
<gene>
    <name evidence="11" type="ORF">DD236_05805</name>
</gene>
<dbReference type="SMART" id="SM00382">
    <property type="entry name" value="AAA"/>
    <property type="match status" value="1"/>
</dbReference>
<dbReference type="PANTHER" id="PTHR42771">
    <property type="entry name" value="IRON(3+)-HYDROXAMATE IMPORT ATP-BINDING PROTEIN FHUC"/>
    <property type="match status" value="1"/>
</dbReference>
<dbReference type="InterPro" id="IPR003439">
    <property type="entry name" value="ABC_transporter-like_ATP-bd"/>
</dbReference>
<evidence type="ECO:0000256" key="8">
    <source>
        <dbReference type="ARBA" id="ARBA00023065"/>
    </source>
</evidence>
<dbReference type="PROSITE" id="PS00211">
    <property type="entry name" value="ABC_TRANSPORTER_1"/>
    <property type="match status" value="1"/>
</dbReference>
<comment type="caution">
    <text evidence="11">The sequence shown here is derived from an EMBL/GenBank/DDBJ whole genome shotgun (WGS) entry which is preliminary data.</text>
</comment>
<evidence type="ECO:0000256" key="2">
    <source>
        <dbReference type="ARBA" id="ARBA00022448"/>
    </source>
</evidence>
<dbReference type="InterPro" id="IPR027417">
    <property type="entry name" value="P-loop_NTPase"/>
</dbReference>
<keyword evidence="12" id="KW-1185">Reference proteome</keyword>
<keyword evidence="6 11" id="KW-0067">ATP-binding</keyword>
<dbReference type="OrthoDB" id="3291337at2"/>
<evidence type="ECO:0000256" key="7">
    <source>
        <dbReference type="ARBA" id="ARBA00023004"/>
    </source>
</evidence>